<evidence type="ECO:0000313" key="9">
    <source>
        <dbReference type="EMBL" id="ONK28375.1"/>
    </source>
</evidence>
<protein>
    <recommendedName>
        <fullName evidence="8">Bacterial sugar transferase domain-containing protein</fullName>
    </recommendedName>
</protein>
<evidence type="ECO:0000256" key="3">
    <source>
        <dbReference type="ARBA" id="ARBA00022679"/>
    </source>
</evidence>
<keyword evidence="6 7" id="KW-0472">Membrane</keyword>
<dbReference type="GO" id="GO:0016780">
    <property type="term" value="F:phosphotransferase activity, for other substituted phosphate groups"/>
    <property type="evidence" value="ECO:0007669"/>
    <property type="project" value="TreeGrafter"/>
</dbReference>
<evidence type="ECO:0000259" key="8">
    <source>
        <dbReference type="Pfam" id="PF02397"/>
    </source>
</evidence>
<gene>
    <name evidence="10" type="ORF">BVE84_03690</name>
    <name evidence="9" type="ORF">BVE86_03240</name>
</gene>
<evidence type="ECO:0000256" key="2">
    <source>
        <dbReference type="ARBA" id="ARBA00006464"/>
    </source>
</evidence>
<evidence type="ECO:0000256" key="4">
    <source>
        <dbReference type="ARBA" id="ARBA00022692"/>
    </source>
</evidence>
<sequence>MAEREKIRYLLLLVMLQLVITFQIATYISKMPTVFITNSSIIVLCSLHIIAWNISCYSESFLQRDCVNEGIQILKYSLWHTILITATSILLRDVFTISYRGMFYFELANAACFYILSTCLKNGYFLYLKIRKGSRKLLVVTTIERVSDTVQTLTHSFKQYGDIVAIATMDGISHHEGIVSITKENLFSYLASATVDEVLVNLSIDYPIYDYILQFEKMGLDVHVVLNECNRYTDKTELGKFGKLNTLSLSANGRHYRHLLAKRLLDIGGSLLGLFICAIAYLFLAPKIKRDGGPAIFKQERIGRNGRVFDLYKFRSMSVDAEKQKEDLLHYNVMTGPLFKMDDDPRITPIGHFIRKTSLDELPQFYNVLKGEMSLVGPRPPTKDEYRQYTLEQKRRLSCRPGLTGLWQISGRSNITDFDEVVKLDLQYLDNWTIWLDFKILLKTLKVVWKRDGAK</sequence>
<keyword evidence="12" id="KW-1185">Reference proteome</keyword>
<name>A0AB36JT27_9STRE</name>
<keyword evidence="3" id="KW-0808">Transferase</keyword>
<evidence type="ECO:0000256" key="6">
    <source>
        <dbReference type="ARBA" id="ARBA00023136"/>
    </source>
</evidence>
<proteinExistence type="inferred from homology"/>
<feature type="transmembrane region" description="Helical" evidence="7">
    <location>
        <begin position="264"/>
        <end position="284"/>
    </location>
</feature>
<dbReference type="InterPro" id="IPR003362">
    <property type="entry name" value="Bact_transf"/>
</dbReference>
<comment type="subcellular location">
    <subcellularLocation>
        <location evidence="1">Membrane</location>
        <topology evidence="1">Multi-pass membrane protein</topology>
    </subcellularLocation>
</comment>
<dbReference type="Pfam" id="PF02397">
    <property type="entry name" value="Bac_transf"/>
    <property type="match status" value="1"/>
</dbReference>
<dbReference type="GO" id="GO:0016020">
    <property type="term" value="C:membrane"/>
    <property type="evidence" value="ECO:0007669"/>
    <property type="project" value="UniProtKB-SubCell"/>
</dbReference>
<keyword evidence="4 7" id="KW-0812">Transmembrane</keyword>
<evidence type="ECO:0000313" key="10">
    <source>
        <dbReference type="EMBL" id="ONK30174.1"/>
    </source>
</evidence>
<reference evidence="11 12" key="1">
    <citation type="submission" date="2016-12" db="EMBL/GenBank/DDBJ databases">
        <authorList>
            <person name="Gulvik C.A."/>
        </authorList>
    </citation>
    <scope>NUCLEOTIDE SEQUENCE [LARGE SCALE GENOMIC DNA]</scope>
    <source>
        <strain evidence="10 12">12-5202</strain>
        <strain evidence="9 11">12-5291</strain>
    </source>
</reference>
<feature type="domain" description="Bacterial sugar transferase" evidence="8">
    <location>
        <begin position="262"/>
        <end position="449"/>
    </location>
</feature>
<dbReference type="EMBL" id="MSPT01000005">
    <property type="protein sequence ID" value="ONK28375.1"/>
    <property type="molecule type" value="Genomic_DNA"/>
</dbReference>
<accession>A0AB36JT27</accession>
<feature type="transmembrane region" description="Helical" evidence="7">
    <location>
        <begin position="73"/>
        <end position="91"/>
    </location>
</feature>
<evidence type="ECO:0000313" key="11">
    <source>
        <dbReference type="Proteomes" id="UP000188600"/>
    </source>
</evidence>
<evidence type="ECO:0000313" key="12">
    <source>
        <dbReference type="Proteomes" id="UP000188946"/>
    </source>
</evidence>
<dbReference type="EMBL" id="MSPR01000005">
    <property type="protein sequence ID" value="ONK30174.1"/>
    <property type="molecule type" value="Genomic_DNA"/>
</dbReference>
<evidence type="ECO:0000256" key="1">
    <source>
        <dbReference type="ARBA" id="ARBA00004141"/>
    </source>
</evidence>
<keyword evidence="5 7" id="KW-1133">Transmembrane helix</keyword>
<feature type="transmembrane region" description="Helical" evidence="7">
    <location>
        <begin position="7"/>
        <end position="28"/>
    </location>
</feature>
<evidence type="ECO:0000256" key="5">
    <source>
        <dbReference type="ARBA" id="ARBA00022989"/>
    </source>
</evidence>
<comment type="similarity">
    <text evidence="2">Belongs to the bacterial sugar transferase family.</text>
</comment>
<dbReference type="PANTHER" id="PTHR30576:SF10">
    <property type="entry name" value="SLL5057 PROTEIN"/>
    <property type="match status" value="1"/>
</dbReference>
<dbReference type="Proteomes" id="UP000188600">
    <property type="component" value="Unassembled WGS sequence"/>
</dbReference>
<feature type="transmembrane region" description="Helical" evidence="7">
    <location>
        <begin position="34"/>
        <end position="52"/>
    </location>
</feature>
<comment type="caution">
    <text evidence="9">The sequence shown here is derived from an EMBL/GenBank/DDBJ whole genome shotgun (WGS) entry which is preliminary data.</text>
</comment>
<dbReference type="Proteomes" id="UP000188946">
    <property type="component" value="Unassembled WGS sequence"/>
</dbReference>
<dbReference type="NCBIfam" id="TIGR03025">
    <property type="entry name" value="EPS_sugtrans"/>
    <property type="match status" value="1"/>
</dbReference>
<dbReference type="PANTHER" id="PTHR30576">
    <property type="entry name" value="COLANIC BIOSYNTHESIS UDP-GLUCOSE LIPID CARRIER TRANSFERASE"/>
    <property type="match status" value="1"/>
</dbReference>
<dbReference type="InterPro" id="IPR017475">
    <property type="entry name" value="EPS_sugar_tfrase"/>
</dbReference>
<organism evidence="9 11">
    <name type="scientific">Streptococcus azizii</name>
    <dbReference type="NCBI Taxonomy" id="1579424"/>
    <lineage>
        <taxon>Bacteria</taxon>
        <taxon>Bacillati</taxon>
        <taxon>Bacillota</taxon>
        <taxon>Bacilli</taxon>
        <taxon>Lactobacillales</taxon>
        <taxon>Streptococcaceae</taxon>
        <taxon>Streptococcus</taxon>
    </lineage>
</organism>
<dbReference type="RefSeq" id="WP_076995742.1">
    <property type="nucleotide sequence ID" value="NZ_MSPR01000005.1"/>
</dbReference>
<dbReference type="AlphaFoldDB" id="A0AB36JT27"/>
<evidence type="ECO:0000256" key="7">
    <source>
        <dbReference type="SAM" id="Phobius"/>
    </source>
</evidence>
<feature type="transmembrane region" description="Helical" evidence="7">
    <location>
        <begin position="103"/>
        <end position="127"/>
    </location>
</feature>